<keyword evidence="1" id="KW-0732">Signal</keyword>
<protein>
    <submittedName>
        <fullName evidence="2">ABC transporter substrate binding family protein</fullName>
    </submittedName>
</protein>
<dbReference type="CDD" id="cd06325">
    <property type="entry name" value="PBP1_ABC_unchar_transporter"/>
    <property type="match status" value="1"/>
</dbReference>
<dbReference type="EMBL" id="AYSO01000018">
    <property type="protein sequence ID" value="KIE45960.1"/>
    <property type="molecule type" value="Genomic_DNA"/>
</dbReference>
<feature type="signal peptide" evidence="1">
    <location>
        <begin position="1"/>
        <end position="21"/>
    </location>
</feature>
<dbReference type="InterPro" id="IPR028082">
    <property type="entry name" value="Peripla_BP_I"/>
</dbReference>
<reference evidence="2 3" key="1">
    <citation type="journal article" date="2015" name="Infect. Genet. Evol.">
        <title>Genomic sequences of six botulinum neurotoxin-producing strains representing three clostridial species illustrate the mobility and diversity of botulinum neurotoxin genes.</title>
        <authorList>
            <person name="Smith T.J."/>
            <person name="Hill K.K."/>
            <person name="Xie G."/>
            <person name="Foley B.T."/>
            <person name="Williamson C.H."/>
            <person name="Foster J.T."/>
            <person name="Johnson S.L."/>
            <person name="Chertkov O."/>
            <person name="Teshima H."/>
            <person name="Gibbons H.S."/>
            <person name="Johnsky L.A."/>
            <person name="Karavis M.A."/>
            <person name="Smith L.A."/>
        </authorList>
    </citation>
    <scope>NUCLEOTIDE SEQUENCE [LARGE SCALE GENOMIC DNA]</scope>
    <source>
        <strain evidence="2 3">CDC 2741</strain>
    </source>
</reference>
<evidence type="ECO:0000313" key="2">
    <source>
        <dbReference type="EMBL" id="KIE45960.1"/>
    </source>
</evidence>
<sequence length="333" mass="35701">MVAKRLKSVFAVLLTAAILGGCVNSNKTHSNDNKEIKIGISQLIEHPGLDATRNGFIDGLKSKGFEEGKNITFDFQNAQGDIPTTQTIAQKFVSQKMDMIMAIATPAAQAAYNTTKDIPILVTAVTDPVEAGLVKSIKEPETNVTGTSDYVSIDKQFELLKKILPEAKKVGILYNTSEKNSEIQVNNAKNAAPQFGLEIVTAGITNVNDVPQALNSLFGKVDVLYTPTDNIVASSMPLISAQCFKHNIPIIGAEKAHVESGALATNGIDYYKLGFQTGLMAVDIINGKDPKDISIVTLDEMQLIINTDAAKKLNITIPDDLNDKAEKVAGGVN</sequence>
<dbReference type="Proteomes" id="UP000031366">
    <property type="component" value="Unassembled WGS sequence"/>
</dbReference>
<name>A0A0C1UF21_9CLOT</name>
<dbReference type="AlphaFoldDB" id="A0A0C1UF21"/>
<dbReference type="Gene3D" id="3.40.50.2300">
    <property type="match status" value="2"/>
</dbReference>
<organism evidence="2 3">
    <name type="scientific">Clostridium argentinense CDC 2741</name>
    <dbReference type="NCBI Taxonomy" id="1418104"/>
    <lineage>
        <taxon>Bacteria</taxon>
        <taxon>Bacillati</taxon>
        <taxon>Bacillota</taxon>
        <taxon>Clostridia</taxon>
        <taxon>Eubacteriales</taxon>
        <taxon>Clostridiaceae</taxon>
        <taxon>Clostridium</taxon>
    </lineage>
</organism>
<evidence type="ECO:0000313" key="3">
    <source>
        <dbReference type="Proteomes" id="UP000031366"/>
    </source>
</evidence>
<dbReference type="SUPFAM" id="SSF53822">
    <property type="entry name" value="Periplasmic binding protein-like I"/>
    <property type="match status" value="1"/>
</dbReference>
<dbReference type="PANTHER" id="PTHR35271:SF1">
    <property type="entry name" value="ABC TRANSPORTER, SUBSTRATE-BINDING LIPOPROTEIN"/>
    <property type="match status" value="1"/>
</dbReference>
<feature type="chain" id="PRO_5039207099" evidence="1">
    <location>
        <begin position="22"/>
        <end position="333"/>
    </location>
</feature>
<dbReference type="OrthoDB" id="9776955at2"/>
<dbReference type="PROSITE" id="PS51257">
    <property type="entry name" value="PROKAR_LIPOPROTEIN"/>
    <property type="match status" value="1"/>
</dbReference>
<gene>
    <name evidence="2" type="ORF">U732_2412</name>
</gene>
<comment type="caution">
    <text evidence="2">The sequence shown here is derived from an EMBL/GenBank/DDBJ whole genome shotgun (WGS) entry which is preliminary data.</text>
</comment>
<dbReference type="PANTHER" id="PTHR35271">
    <property type="entry name" value="ABC TRANSPORTER, SUBSTRATE-BINDING LIPOPROTEIN-RELATED"/>
    <property type="match status" value="1"/>
</dbReference>
<accession>A0A0C1UF21</accession>
<dbReference type="RefSeq" id="WP_039634746.1">
    <property type="nucleotide sequence ID" value="NZ_AYSO01000018.1"/>
</dbReference>
<dbReference type="InterPro" id="IPR007487">
    <property type="entry name" value="ABC_transpt-TYRBP-like"/>
</dbReference>
<dbReference type="STRING" id="29341.RSJ17_02485"/>
<dbReference type="Pfam" id="PF04392">
    <property type="entry name" value="ABC_sub_bind"/>
    <property type="match status" value="1"/>
</dbReference>
<evidence type="ECO:0000256" key="1">
    <source>
        <dbReference type="SAM" id="SignalP"/>
    </source>
</evidence>
<proteinExistence type="predicted"/>
<keyword evidence="3" id="KW-1185">Reference proteome</keyword>